<keyword evidence="1" id="KW-1133">Transmembrane helix</keyword>
<name>A0A5B7YF88_9ALTE</name>
<keyword evidence="3" id="KW-1185">Reference proteome</keyword>
<dbReference type="KEGG" id="salk:FBQ74_11385"/>
<dbReference type="EMBL" id="CP039852">
    <property type="protein sequence ID" value="QCZ94040.1"/>
    <property type="molecule type" value="Genomic_DNA"/>
</dbReference>
<dbReference type="AlphaFoldDB" id="A0A5B7YF88"/>
<keyword evidence="1" id="KW-0472">Membrane</keyword>
<proteinExistence type="predicted"/>
<evidence type="ECO:0000313" key="2">
    <source>
        <dbReference type="EMBL" id="QCZ94040.1"/>
    </source>
</evidence>
<feature type="transmembrane region" description="Helical" evidence="1">
    <location>
        <begin position="7"/>
        <end position="27"/>
    </location>
</feature>
<sequence>MRILVNVFDKIIFAAIFIVALQVPILADHYRQYLSGYHDATAQSVAEYEQLAAQYGYASASEMIEDLQNNSEAVVREDASNKAQKIQQLAVIKQGIATLSDGNYFTQAWYMFTPQRYTTLKRVAENFSPSVPLSPTAVIFSLIVAILANLLIWTPALCVRGVRKFRKKSIRFAH</sequence>
<dbReference type="InterPro" id="IPR022584">
    <property type="entry name" value="DUF2937"/>
</dbReference>
<keyword evidence="1" id="KW-0812">Transmembrane</keyword>
<accession>A0A5B7YF88</accession>
<feature type="transmembrane region" description="Helical" evidence="1">
    <location>
        <begin position="137"/>
        <end position="159"/>
    </location>
</feature>
<evidence type="ECO:0000256" key="1">
    <source>
        <dbReference type="SAM" id="Phobius"/>
    </source>
</evidence>
<reference evidence="2 3" key="1">
    <citation type="submission" date="2019-04" db="EMBL/GenBank/DDBJ databases">
        <title>Salinimonas iocasae sp. nov., a halophilic bacterium isolated from the outer tube casing of tubeworms in Okinawa Trough.</title>
        <authorList>
            <person name="Zhang H."/>
            <person name="Wang H."/>
            <person name="Li C."/>
        </authorList>
    </citation>
    <scope>NUCLEOTIDE SEQUENCE [LARGE SCALE GENOMIC DNA]</scope>
    <source>
        <strain evidence="2 3">KX18D6</strain>
    </source>
</reference>
<gene>
    <name evidence="2" type="ORF">FBQ74_11385</name>
</gene>
<dbReference type="Pfam" id="PF11157">
    <property type="entry name" value="DUF2937"/>
    <property type="match status" value="1"/>
</dbReference>
<dbReference type="RefSeq" id="WP_139756782.1">
    <property type="nucleotide sequence ID" value="NZ_CP039852.1"/>
</dbReference>
<organism evidence="2 3">
    <name type="scientific">Salinimonas iocasae</name>
    <dbReference type="NCBI Taxonomy" id="2572577"/>
    <lineage>
        <taxon>Bacteria</taxon>
        <taxon>Pseudomonadati</taxon>
        <taxon>Pseudomonadota</taxon>
        <taxon>Gammaproteobacteria</taxon>
        <taxon>Alteromonadales</taxon>
        <taxon>Alteromonadaceae</taxon>
        <taxon>Alteromonas/Salinimonas group</taxon>
        <taxon>Salinimonas</taxon>
    </lineage>
</organism>
<protein>
    <submittedName>
        <fullName evidence="2">DUF2937 family protein</fullName>
    </submittedName>
</protein>
<dbReference type="Proteomes" id="UP000304912">
    <property type="component" value="Chromosome"/>
</dbReference>
<dbReference type="OrthoDB" id="7021410at2"/>
<evidence type="ECO:0000313" key="3">
    <source>
        <dbReference type="Proteomes" id="UP000304912"/>
    </source>
</evidence>